<dbReference type="EMBL" id="BARU01003006">
    <property type="protein sequence ID" value="GAH19777.1"/>
    <property type="molecule type" value="Genomic_DNA"/>
</dbReference>
<dbReference type="InterPro" id="IPR000515">
    <property type="entry name" value="MetI-like"/>
</dbReference>
<evidence type="ECO:0000256" key="9">
    <source>
        <dbReference type="SAM" id="Phobius"/>
    </source>
</evidence>
<evidence type="ECO:0000313" key="11">
    <source>
        <dbReference type="EMBL" id="GAH19777.1"/>
    </source>
</evidence>
<dbReference type="AlphaFoldDB" id="X1DHU8"/>
<keyword evidence="5" id="KW-0762">Sugar transport</keyword>
<evidence type="ECO:0000259" key="10">
    <source>
        <dbReference type="PROSITE" id="PS50928"/>
    </source>
</evidence>
<evidence type="ECO:0000256" key="3">
    <source>
        <dbReference type="ARBA" id="ARBA00022448"/>
    </source>
</evidence>
<keyword evidence="4" id="KW-1003">Cell membrane</keyword>
<dbReference type="PANTHER" id="PTHR32243:SF50">
    <property type="entry name" value="MALTOSE_MALTODEXTRIN TRANSPORT SYSTEM PERMEASE PROTEIN MALG"/>
    <property type="match status" value="1"/>
</dbReference>
<gene>
    <name evidence="11" type="ORF">S03H2_06746</name>
</gene>
<evidence type="ECO:0000256" key="6">
    <source>
        <dbReference type="ARBA" id="ARBA00022692"/>
    </source>
</evidence>
<evidence type="ECO:0000256" key="2">
    <source>
        <dbReference type="ARBA" id="ARBA00009047"/>
    </source>
</evidence>
<keyword evidence="7 9" id="KW-1133">Transmembrane helix</keyword>
<dbReference type="GO" id="GO:0042956">
    <property type="term" value="P:maltodextrin transmembrane transport"/>
    <property type="evidence" value="ECO:0007669"/>
    <property type="project" value="TreeGrafter"/>
</dbReference>
<dbReference type="InterPro" id="IPR035906">
    <property type="entry name" value="MetI-like_sf"/>
</dbReference>
<comment type="caution">
    <text evidence="11">The sequence shown here is derived from an EMBL/GenBank/DDBJ whole genome shotgun (WGS) entry which is preliminary data.</text>
</comment>
<keyword evidence="6 9" id="KW-0812">Transmembrane</keyword>
<protein>
    <recommendedName>
        <fullName evidence="10">ABC transmembrane type-1 domain-containing protein</fullName>
    </recommendedName>
</protein>
<feature type="transmembrane region" description="Helical" evidence="9">
    <location>
        <begin position="43"/>
        <end position="63"/>
    </location>
</feature>
<proteinExistence type="inferred from homology"/>
<dbReference type="SUPFAM" id="SSF161098">
    <property type="entry name" value="MetI-like"/>
    <property type="match status" value="1"/>
</dbReference>
<accession>X1DHU8</accession>
<name>X1DHU8_9ZZZZ</name>
<feature type="transmembrane region" description="Helical" evidence="9">
    <location>
        <begin position="97"/>
        <end position="118"/>
    </location>
</feature>
<keyword evidence="3" id="KW-0813">Transport</keyword>
<feature type="transmembrane region" description="Helical" evidence="9">
    <location>
        <begin position="7"/>
        <end position="31"/>
    </location>
</feature>
<feature type="transmembrane region" description="Helical" evidence="9">
    <location>
        <begin position="143"/>
        <end position="163"/>
    </location>
</feature>
<organism evidence="11">
    <name type="scientific">marine sediment metagenome</name>
    <dbReference type="NCBI Taxonomy" id="412755"/>
    <lineage>
        <taxon>unclassified sequences</taxon>
        <taxon>metagenomes</taxon>
        <taxon>ecological metagenomes</taxon>
    </lineage>
</organism>
<dbReference type="Pfam" id="PF00528">
    <property type="entry name" value="BPD_transp_1"/>
    <property type="match status" value="1"/>
</dbReference>
<evidence type="ECO:0000256" key="7">
    <source>
        <dbReference type="ARBA" id="ARBA00022989"/>
    </source>
</evidence>
<evidence type="ECO:0000256" key="4">
    <source>
        <dbReference type="ARBA" id="ARBA00022475"/>
    </source>
</evidence>
<dbReference type="InterPro" id="IPR050901">
    <property type="entry name" value="BP-dep_ABC_trans_perm"/>
</dbReference>
<dbReference type="GO" id="GO:0005886">
    <property type="term" value="C:plasma membrane"/>
    <property type="evidence" value="ECO:0007669"/>
    <property type="project" value="UniProtKB-SubCell"/>
</dbReference>
<evidence type="ECO:0000256" key="8">
    <source>
        <dbReference type="ARBA" id="ARBA00023136"/>
    </source>
</evidence>
<dbReference type="GO" id="GO:0015423">
    <property type="term" value="F:ABC-type maltose transporter activity"/>
    <property type="evidence" value="ECO:0007669"/>
    <property type="project" value="TreeGrafter"/>
</dbReference>
<comment type="similarity">
    <text evidence="2">Belongs to the binding-protein-dependent transport system permease family. MalFG subfamily.</text>
</comment>
<feature type="non-terminal residue" evidence="11">
    <location>
        <position position="1"/>
    </location>
</feature>
<dbReference type="PROSITE" id="PS50928">
    <property type="entry name" value="ABC_TM1"/>
    <property type="match status" value="1"/>
</dbReference>
<dbReference type="Gene3D" id="1.10.3720.10">
    <property type="entry name" value="MetI-like"/>
    <property type="match status" value="1"/>
</dbReference>
<sequence length="180" mass="20238">KFPGRSFLLASTLVLHAFPAITLLIALYYILKALNLLDTITGVVLAKAGFFTPFGIWIMKGFFDGISWDMEMSALIDGATRFQAWHKVMLPIVKPGIAAISIFSFLMGWSEYIFVITFNRSYSSWTLTSYISAIVSDYRFSDYGLLAAVSLFYMVPVILFFIFTQKYLMEITLGGIKGGR</sequence>
<keyword evidence="8 9" id="KW-0472">Membrane</keyword>
<evidence type="ECO:0000256" key="5">
    <source>
        <dbReference type="ARBA" id="ARBA00022597"/>
    </source>
</evidence>
<comment type="subcellular location">
    <subcellularLocation>
        <location evidence="1">Cell membrane</location>
        <topology evidence="1">Multi-pass membrane protein</topology>
    </subcellularLocation>
</comment>
<dbReference type="CDD" id="cd06261">
    <property type="entry name" value="TM_PBP2"/>
    <property type="match status" value="1"/>
</dbReference>
<dbReference type="PANTHER" id="PTHR32243">
    <property type="entry name" value="MALTOSE TRANSPORT SYSTEM PERMEASE-RELATED"/>
    <property type="match status" value="1"/>
</dbReference>
<feature type="domain" description="ABC transmembrane type-1" evidence="10">
    <location>
        <begin position="1"/>
        <end position="164"/>
    </location>
</feature>
<reference evidence="11" key="1">
    <citation type="journal article" date="2014" name="Front. Microbiol.">
        <title>High frequency of phylogenetically diverse reductive dehalogenase-homologous genes in deep subseafloor sedimentary metagenomes.</title>
        <authorList>
            <person name="Kawai M."/>
            <person name="Futagami T."/>
            <person name="Toyoda A."/>
            <person name="Takaki Y."/>
            <person name="Nishi S."/>
            <person name="Hori S."/>
            <person name="Arai W."/>
            <person name="Tsubouchi T."/>
            <person name="Morono Y."/>
            <person name="Uchiyama I."/>
            <person name="Ito T."/>
            <person name="Fujiyama A."/>
            <person name="Inagaki F."/>
            <person name="Takami H."/>
        </authorList>
    </citation>
    <scope>NUCLEOTIDE SEQUENCE</scope>
    <source>
        <strain evidence="11">Expedition CK06-06</strain>
    </source>
</reference>
<evidence type="ECO:0000256" key="1">
    <source>
        <dbReference type="ARBA" id="ARBA00004651"/>
    </source>
</evidence>